<name>A0A0W8FAK6_9ZZZZ</name>
<organism evidence="1">
    <name type="scientific">hydrocarbon metagenome</name>
    <dbReference type="NCBI Taxonomy" id="938273"/>
    <lineage>
        <taxon>unclassified sequences</taxon>
        <taxon>metagenomes</taxon>
        <taxon>ecological metagenomes</taxon>
    </lineage>
</organism>
<sequence>MNAKVAEMPEKKAVPPEENARIVAGTLEGESEIRAGLGKRFRNADEFIDHLEKHKTSMAYIQRLSPALIGTSSV</sequence>
<accession>A0A0W8FAK6</accession>
<protein>
    <submittedName>
        <fullName evidence="1">Uncharacterized protein</fullName>
    </submittedName>
</protein>
<gene>
    <name evidence="1" type="ORF">ASZ90_012408</name>
</gene>
<evidence type="ECO:0000313" key="1">
    <source>
        <dbReference type="EMBL" id="KUG17877.1"/>
    </source>
</evidence>
<dbReference type="AlphaFoldDB" id="A0A0W8FAK6"/>
<comment type="caution">
    <text evidence="1">The sequence shown here is derived from an EMBL/GenBank/DDBJ whole genome shotgun (WGS) entry which is preliminary data.</text>
</comment>
<proteinExistence type="predicted"/>
<reference evidence="1" key="1">
    <citation type="journal article" date="2015" name="Proc. Natl. Acad. Sci. U.S.A.">
        <title>Networks of energetic and metabolic interactions define dynamics in microbial communities.</title>
        <authorList>
            <person name="Embree M."/>
            <person name="Liu J.K."/>
            <person name="Al-Bassam M.M."/>
            <person name="Zengler K."/>
        </authorList>
    </citation>
    <scope>NUCLEOTIDE SEQUENCE</scope>
</reference>
<dbReference type="EMBL" id="LNQE01001416">
    <property type="protein sequence ID" value="KUG17877.1"/>
    <property type="molecule type" value="Genomic_DNA"/>
</dbReference>